<reference evidence="13" key="1">
    <citation type="journal article" date="2020" name="mSystems">
        <title>Genome- and Community-Level Interaction Insights into Carbon Utilization and Element Cycling Functions of Hydrothermarchaeota in Hydrothermal Sediment.</title>
        <authorList>
            <person name="Zhou Z."/>
            <person name="Liu Y."/>
            <person name="Xu W."/>
            <person name="Pan J."/>
            <person name="Luo Z.H."/>
            <person name="Li M."/>
        </authorList>
    </citation>
    <scope>NUCLEOTIDE SEQUENCE [LARGE SCALE GENOMIC DNA]</scope>
    <source>
        <strain evidence="13">SpSt-468</strain>
    </source>
</reference>
<dbReference type="InterPro" id="IPR025777">
    <property type="entry name" value="GMPS_ATP_PPase_dom"/>
</dbReference>
<evidence type="ECO:0000256" key="11">
    <source>
        <dbReference type="PROSITE-ProRule" id="PRU00886"/>
    </source>
</evidence>
<dbReference type="GO" id="GO:0003921">
    <property type="term" value="F:GMP synthase activity"/>
    <property type="evidence" value="ECO:0007669"/>
    <property type="project" value="InterPro"/>
</dbReference>
<dbReference type="AlphaFoldDB" id="A0A7C3EVV2"/>
<comment type="caution">
    <text evidence="13">The sequence shown here is derived from an EMBL/GenBank/DDBJ whole genome shotgun (WGS) entry which is preliminary data.</text>
</comment>
<dbReference type="EMBL" id="DSTX01000002">
    <property type="protein sequence ID" value="HFK20043.1"/>
    <property type="molecule type" value="Genomic_DNA"/>
</dbReference>
<dbReference type="GO" id="GO:0005524">
    <property type="term" value="F:ATP binding"/>
    <property type="evidence" value="ECO:0007669"/>
    <property type="project" value="UniProtKB-UniRule"/>
</dbReference>
<dbReference type="SUPFAM" id="SSF52402">
    <property type="entry name" value="Adenine nucleotide alpha hydrolases-like"/>
    <property type="match status" value="1"/>
</dbReference>
<feature type="binding site" evidence="11">
    <location>
        <begin position="54"/>
        <end position="60"/>
    </location>
    <ligand>
        <name>ATP</name>
        <dbReference type="ChEBI" id="CHEBI:30616"/>
    </ligand>
</feature>
<comment type="function">
    <text evidence="1">Catalyzes the synthesis of GMP from XMP.</text>
</comment>
<keyword evidence="7 11" id="KW-0658">Purine biosynthesis</keyword>
<feature type="domain" description="GMPS ATP-PPase" evidence="12">
    <location>
        <begin position="27"/>
        <end position="215"/>
    </location>
</feature>
<evidence type="ECO:0000256" key="9">
    <source>
        <dbReference type="ARBA" id="ARBA00030464"/>
    </source>
</evidence>
<gene>
    <name evidence="13" type="ORF">ENS19_02050</name>
</gene>
<evidence type="ECO:0000256" key="8">
    <source>
        <dbReference type="ARBA" id="ARBA00022840"/>
    </source>
</evidence>
<dbReference type="PROSITE" id="PS51553">
    <property type="entry name" value="GMPS_ATP_PPASE"/>
    <property type="match status" value="1"/>
</dbReference>
<evidence type="ECO:0000256" key="5">
    <source>
        <dbReference type="ARBA" id="ARBA00022741"/>
    </source>
</evidence>
<dbReference type="InterPro" id="IPR014729">
    <property type="entry name" value="Rossmann-like_a/b/a_fold"/>
</dbReference>
<dbReference type="GO" id="GO:0005829">
    <property type="term" value="C:cytosol"/>
    <property type="evidence" value="ECO:0007669"/>
    <property type="project" value="TreeGrafter"/>
</dbReference>
<dbReference type="Gene3D" id="3.30.300.10">
    <property type="match status" value="1"/>
</dbReference>
<comment type="catalytic activity">
    <reaction evidence="10">
        <text>XMP + L-glutamine + ATP + H2O = GMP + L-glutamate + AMP + diphosphate + 2 H(+)</text>
        <dbReference type="Rhea" id="RHEA:11680"/>
        <dbReference type="ChEBI" id="CHEBI:15377"/>
        <dbReference type="ChEBI" id="CHEBI:15378"/>
        <dbReference type="ChEBI" id="CHEBI:29985"/>
        <dbReference type="ChEBI" id="CHEBI:30616"/>
        <dbReference type="ChEBI" id="CHEBI:33019"/>
        <dbReference type="ChEBI" id="CHEBI:57464"/>
        <dbReference type="ChEBI" id="CHEBI:58115"/>
        <dbReference type="ChEBI" id="CHEBI:58359"/>
        <dbReference type="ChEBI" id="CHEBI:456215"/>
        <dbReference type="EC" id="6.3.5.2"/>
    </reaction>
</comment>
<evidence type="ECO:0000256" key="4">
    <source>
        <dbReference type="ARBA" id="ARBA00022598"/>
    </source>
</evidence>
<keyword evidence="5 11" id="KW-0547">Nucleotide-binding</keyword>
<dbReference type="CDD" id="cd01997">
    <property type="entry name" value="GMP_synthase_C"/>
    <property type="match status" value="1"/>
</dbReference>
<accession>A0A7C3EVV2</accession>
<keyword evidence="8 11" id="KW-0067">ATP-binding</keyword>
<evidence type="ECO:0000256" key="2">
    <source>
        <dbReference type="ARBA" id="ARBA00005153"/>
    </source>
</evidence>
<evidence type="ECO:0000256" key="7">
    <source>
        <dbReference type="ARBA" id="ARBA00022755"/>
    </source>
</evidence>
<dbReference type="Pfam" id="PF00958">
    <property type="entry name" value="GMP_synt_C"/>
    <property type="match status" value="1"/>
</dbReference>
<evidence type="ECO:0000256" key="6">
    <source>
        <dbReference type="ARBA" id="ARBA00022749"/>
    </source>
</evidence>
<evidence type="ECO:0000256" key="1">
    <source>
        <dbReference type="ARBA" id="ARBA00002332"/>
    </source>
</evidence>
<evidence type="ECO:0000256" key="10">
    <source>
        <dbReference type="ARBA" id="ARBA00049404"/>
    </source>
</evidence>
<dbReference type="UniPathway" id="UPA00189">
    <property type="reaction ID" value="UER00296"/>
</dbReference>
<comment type="pathway">
    <text evidence="2">Purine metabolism; GMP biosynthesis; GMP from XMP (L-Gln route): step 1/1.</text>
</comment>
<protein>
    <recommendedName>
        <fullName evidence="3">GMP synthase (glutamine-hydrolyzing)</fullName>
        <ecNumber evidence="3">6.3.5.2</ecNumber>
    </recommendedName>
    <alternativeName>
        <fullName evidence="9">GMP synthetase</fullName>
    </alternativeName>
</protein>
<proteinExistence type="predicted"/>
<keyword evidence="4" id="KW-0436">Ligase</keyword>
<sequence length="336" mass="37220">MPVAGHPASLLYPRRANVCTEVIDLSFNAERFISEKIEELRREIGGAKAFAATSGGVDSTVSAVLAHRAIGARLTVGFLDDGLMREGEPEAVVSRLRGMGLNAKLYDVREPFFRALKGLTDPEEKRKAFREAFYRTLSETARKEGAEYLVQGTIAADVLETKGGVKTQHNVLDQIGIPSFKEYGFKVLEPLVTLLKPEVRLVGERLGLPKDMYGRRPFPGPALALRVIGEITPERVETVRKATKIVEEGTQDLECFQAFAVLLNDRATGVVNGKRRYGEIVVIRAVDSKDALTASPTKMEWGRLEAIRDRILREIPSVIKVLYDLTPKPPSTIEYI</sequence>
<dbReference type="PANTHER" id="PTHR11922">
    <property type="entry name" value="GMP SYNTHASE-RELATED"/>
    <property type="match status" value="1"/>
</dbReference>
<dbReference type="PANTHER" id="PTHR11922:SF2">
    <property type="entry name" value="GMP SYNTHASE [GLUTAMINE-HYDROLYZING]"/>
    <property type="match status" value="1"/>
</dbReference>
<name>A0A7C3EVV2_9CREN</name>
<evidence type="ECO:0000259" key="12">
    <source>
        <dbReference type="PROSITE" id="PS51553"/>
    </source>
</evidence>
<evidence type="ECO:0000313" key="13">
    <source>
        <dbReference type="EMBL" id="HFK20043.1"/>
    </source>
</evidence>
<dbReference type="SUPFAM" id="SSF54810">
    <property type="entry name" value="GMP synthetase C-terminal dimerisation domain"/>
    <property type="match status" value="1"/>
</dbReference>
<organism evidence="13">
    <name type="scientific">Candidatus Methanomethylicus mesodigestus</name>
    <dbReference type="NCBI Taxonomy" id="1867258"/>
    <lineage>
        <taxon>Archaea</taxon>
        <taxon>Thermoproteota</taxon>
        <taxon>Methanosuratincolia</taxon>
        <taxon>Candidatus Methanomethylicales</taxon>
        <taxon>Candidatus Methanomethylicaceae</taxon>
        <taxon>Candidatus Methanomethylicus</taxon>
    </lineage>
</organism>
<keyword evidence="6 11" id="KW-0332">GMP biosynthesis</keyword>
<dbReference type="InterPro" id="IPR001674">
    <property type="entry name" value="GMP_synth_C"/>
</dbReference>
<evidence type="ECO:0000256" key="3">
    <source>
        <dbReference type="ARBA" id="ARBA00012746"/>
    </source>
</evidence>
<dbReference type="Gene3D" id="3.40.50.620">
    <property type="entry name" value="HUPs"/>
    <property type="match status" value="1"/>
</dbReference>
<dbReference type="EC" id="6.3.5.2" evidence="3"/>